<dbReference type="Pfam" id="PF14009">
    <property type="entry name" value="PADRE"/>
    <property type="match status" value="1"/>
</dbReference>
<evidence type="ECO:0000313" key="1">
    <source>
        <dbReference type="EMBL" id="KAB5519772.1"/>
    </source>
</evidence>
<comment type="caution">
    <text evidence="1">The sequence shown here is derived from an EMBL/GenBank/DDBJ whole genome shotgun (WGS) entry which is preliminary data.</text>
</comment>
<dbReference type="PANTHER" id="PTHR33148:SF46">
    <property type="entry name" value="EMB|CAB85509.1"/>
    <property type="match status" value="1"/>
</dbReference>
<gene>
    <name evidence="1" type="ORF">DKX38_024091</name>
</gene>
<accession>A0A5N5JLE7</accession>
<dbReference type="Proteomes" id="UP000326939">
    <property type="component" value="Chromosome 16"/>
</dbReference>
<proteinExistence type="predicted"/>
<dbReference type="EMBL" id="VDCV01000016">
    <property type="protein sequence ID" value="KAB5519772.1"/>
    <property type="molecule type" value="Genomic_DNA"/>
</dbReference>
<sequence length="163" mass="18330">MGNCLVLQGDAIQIMKPDGKILEYQAPIKVQQVLSDFCDHAIADSHQAFQHLLPDTSLVGGHLYYLVPLQFPSPVKKKKVRFSIPQDQEVKDVQEKTREVRIKLVISKQELQEMLSMGGVSLDDMVSKLHGQQRVKKVDTPGGDGEHKGWKPVLETIPERISH</sequence>
<protein>
    <recommendedName>
        <fullName evidence="3">DUF4228 domain-containing protein</fullName>
    </recommendedName>
</protein>
<dbReference type="PANTHER" id="PTHR33148">
    <property type="entry name" value="PLASTID MOVEMENT IMPAIRED PROTEIN-RELATED"/>
    <property type="match status" value="1"/>
</dbReference>
<name>A0A5N5JLE7_9ROSI</name>
<evidence type="ECO:0000313" key="2">
    <source>
        <dbReference type="Proteomes" id="UP000326939"/>
    </source>
</evidence>
<dbReference type="InterPro" id="IPR025322">
    <property type="entry name" value="PADRE_dom"/>
</dbReference>
<dbReference type="AlphaFoldDB" id="A0A5N5JLE7"/>
<keyword evidence="2" id="KW-1185">Reference proteome</keyword>
<evidence type="ECO:0008006" key="3">
    <source>
        <dbReference type="Google" id="ProtNLM"/>
    </source>
</evidence>
<reference evidence="2" key="1">
    <citation type="journal article" date="2019" name="Gigascience">
        <title>De novo genome assembly of the endangered Acer yangbiense, a plant species with extremely small populations endemic to Yunnan Province, China.</title>
        <authorList>
            <person name="Yang J."/>
            <person name="Wariss H.M."/>
            <person name="Tao L."/>
            <person name="Zhang R."/>
            <person name="Yun Q."/>
            <person name="Hollingsworth P."/>
            <person name="Dao Z."/>
            <person name="Luo G."/>
            <person name="Guo H."/>
            <person name="Ma Y."/>
            <person name="Sun W."/>
        </authorList>
    </citation>
    <scope>NUCLEOTIDE SEQUENCE [LARGE SCALE GENOMIC DNA]</scope>
    <source>
        <strain evidence="2">cv. br00</strain>
    </source>
</reference>
<organism evidence="1 2">
    <name type="scientific">Salix brachista</name>
    <dbReference type="NCBI Taxonomy" id="2182728"/>
    <lineage>
        <taxon>Eukaryota</taxon>
        <taxon>Viridiplantae</taxon>
        <taxon>Streptophyta</taxon>
        <taxon>Embryophyta</taxon>
        <taxon>Tracheophyta</taxon>
        <taxon>Spermatophyta</taxon>
        <taxon>Magnoliopsida</taxon>
        <taxon>eudicotyledons</taxon>
        <taxon>Gunneridae</taxon>
        <taxon>Pentapetalae</taxon>
        <taxon>rosids</taxon>
        <taxon>fabids</taxon>
        <taxon>Malpighiales</taxon>
        <taxon>Salicaceae</taxon>
        <taxon>Saliceae</taxon>
        <taxon>Salix</taxon>
    </lineage>
</organism>